<evidence type="ECO:0000256" key="1">
    <source>
        <dbReference type="SAM" id="MobiDB-lite"/>
    </source>
</evidence>
<comment type="caution">
    <text evidence="2">The sequence shown here is derived from an EMBL/GenBank/DDBJ whole genome shotgun (WGS) entry which is preliminary data.</text>
</comment>
<sequence>MARACLGGAPPTGEEESDSFQLAHHGSVTGGCCEQEQAAVILSVVQALLGQAELALTDRQLRQLLPLLL</sequence>
<keyword evidence="3" id="KW-1185">Reference proteome</keyword>
<protein>
    <submittedName>
        <fullName evidence="2">Uncharacterized protein</fullName>
    </submittedName>
</protein>
<evidence type="ECO:0000313" key="2">
    <source>
        <dbReference type="EMBL" id="TNN77025.1"/>
    </source>
</evidence>
<reference evidence="2 3" key="1">
    <citation type="submission" date="2019-03" db="EMBL/GenBank/DDBJ databases">
        <title>First draft genome of Liparis tanakae, snailfish: a comprehensive survey of snailfish specific genes.</title>
        <authorList>
            <person name="Kim W."/>
            <person name="Song I."/>
            <person name="Jeong J.-H."/>
            <person name="Kim D."/>
            <person name="Kim S."/>
            <person name="Ryu S."/>
            <person name="Song J.Y."/>
            <person name="Lee S.K."/>
        </authorList>
    </citation>
    <scope>NUCLEOTIDE SEQUENCE [LARGE SCALE GENOMIC DNA]</scope>
    <source>
        <tissue evidence="2">Muscle</tissue>
    </source>
</reference>
<dbReference type="AlphaFoldDB" id="A0A4Z2IH55"/>
<name>A0A4Z2IH55_9TELE</name>
<dbReference type="EMBL" id="SRLO01000087">
    <property type="protein sequence ID" value="TNN77025.1"/>
    <property type="molecule type" value="Genomic_DNA"/>
</dbReference>
<accession>A0A4Z2IH55</accession>
<evidence type="ECO:0000313" key="3">
    <source>
        <dbReference type="Proteomes" id="UP000314294"/>
    </source>
</evidence>
<dbReference type="Proteomes" id="UP000314294">
    <property type="component" value="Unassembled WGS sequence"/>
</dbReference>
<feature type="region of interest" description="Disordered" evidence="1">
    <location>
        <begin position="1"/>
        <end position="20"/>
    </location>
</feature>
<organism evidence="2 3">
    <name type="scientific">Liparis tanakae</name>
    <name type="common">Tanaka's snailfish</name>
    <dbReference type="NCBI Taxonomy" id="230148"/>
    <lineage>
        <taxon>Eukaryota</taxon>
        <taxon>Metazoa</taxon>
        <taxon>Chordata</taxon>
        <taxon>Craniata</taxon>
        <taxon>Vertebrata</taxon>
        <taxon>Euteleostomi</taxon>
        <taxon>Actinopterygii</taxon>
        <taxon>Neopterygii</taxon>
        <taxon>Teleostei</taxon>
        <taxon>Neoteleostei</taxon>
        <taxon>Acanthomorphata</taxon>
        <taxon>Eupercaria</taxon>
        <taxon>Perciformes</taxon>
        <taxon>Cottioidei</taxon>
        <taxon>Cottales</taxon>
        <taxon>Liparidae</taxon>
        <taxon>Liparis</taxon>
    </lineage>
</organism>
<dbReference type="PROSITE" id="PS51257">
    <property type="entry name" value="PROKAR_LIPOPROTEIN"/>
    <property type="match status" value="1"/>
</dbReference>
<gene>
    <name evidence="2" type="ORF">EYF80_012663</name>
</gene>
<proteinExistence type="predicted"/>